<evidence type="ECO:0000259" key="8">
    <source>
        <dbReference type="PROSITE" id="PS50109"/>
    </source>
</evidence>
<protein>
    <recommendedName>
        <fullName evidence="2">histidine kinase</fullName>
        <ecNumber evidence="2">2.7.13.3</ecNumber>
    </recommendedName>
</protein>
<reference evidence="10" key="1">
    <citation type="submission" date="2018-08" db="EMBL/GenBank/DDBJ databases">
        <authorList>
            <person name="Liu Z.-W."/>
            <person name="Du Z.-J."/>
        </authorList>
    </citation>
    <scope>NUCLEOTIDE SEQUENCE [LARGE SCALE GENOMIC DNA]</scope>
    <source>
        <strain evidence="10">H4X</strain>
    </source>
</reference>
<keyword evidence="6" id="KW-0175">Coiled coil</keyword>
<feature type="domain" description="Histidine kinase" evidence="8">
    <location>
        <begin position="206"/>
        <end position="422"/>
    </location>
</feature>
<feature type="transmembrane region" description="Helical" evidence="7">
    <location>
        <begin position="62"/>
        <end position="85"/>
    </location>
</feature>
<evidence type="ECO:0000256" key="3">
    <source>
        <dbReference type="ARBA" id="ARBA00022553"/>
    </source>
</evidence>
<keyword evidence="10" id="KW-1185">Reference proteome</keyword>
<evidence type="ECO:0000256" key="4">
    <source>
        <dbReference type="ARBA" id="ARBA00022679"/>
    </source>
</evidence>
<dbReference type="SMART" id="SM00387">
    <property type="entry name" value="HATPase_c"/>
    <property type="match status" value="1"/>
</dbReference>
<dbReference type="GO" id="GO:0000155">
    <property type="term" value="F:phosphorelay sensor kinase activity"/>
    <property type="evidence" value="ECO:0007669"/>
    <property type="project" value="InterPro"/>
</dbReference>
<keyword evidence="7" id="KW-0472">Membrane</keyword>
<dbReference type="InterPro" id="IPR005467">
    <property type="entry name" value="His_kinase_dom"/>
</dbReference>
<name>A0A3D8LGM2_9BACT</name>
<dbReference type="InterPro" id="IPR003661">
    <property type="entry name" value="HisK_dim/P_dom"/>
</dbReference>
<evidence type="ECO:0000313" key="10">
    <source>
        <dbReference type="Proteomes" id="UP000256708"/>
    </source>
</evidence>
<dbReference type="InterPro" id="IPR058544">
    <property type="entry name" value="ETR1_N"/>
</dbReference>
<dbReference type="CDD" id="cd00082">
    <property type="entry name" value="HisKA"/>
    <property type="match status" value="1"/>
</dbReference>
<dbReference type="Proteomes" id="UP000256708">
    <property type="component" value="Unassembled WGS sequence"/>
</dbReference>
<dbReference type="InterPro" id="IPR003594">
    <property type="entry name" value="HATPase_dom"/>
</dbReference>
<dbReference type="PANTHER" id="PTHR43304:SF1">
    <property type="entry name" value="PAC DOMAIN-CONTAINING PROTEIN"/>
    <property type="match status" value="1"/>
</dbReference>
<comment type="catalytic activity">
    <reaction evidence="1">
        <text>ATP + protein L-histidine = ADP + protein N-phospho-L-histidine.</text>
        <dbReference type="EC" id="2.7.13.3"/>
    </reaction>
</comment>
<dbReference type="InterPro" id="IPR036890">
    <property type="entry name" value="HATPase_C_sf"/>
</dbReference>
<keyword evidence="3" id="KW-0597">Phosphoprotein</keyword>
<dbReference type="EC" id="2.7.13.3" evidence="2"/>
<dbReference type="InterPro" id="IPR036097">
    <property type="entry name" value="HisK_dim/P_sf"/>
</dbReference>
<dbReference type="Gene3D" id="1.10.287.130">
    <property type="match status" value="1"/>
</dbReference>
<accession>A0A3D8LGM2</accession>
<sequence length="451" mass="51305">MEFIQKLFQSDFMPHGHCYFWKPEILWLTVGGDALTAAAYYSIPLMLLYFARTRQDLAHKHVFFLFAAFILLCGTTHVLDIWTAWVPTYRLAGVVKMVTGLVSIATAVVLYRSIPAMLAIPSNVQLESANRQLKEEIKEREKTQAQLNLTKRELETRVQERTAQLFQANRDLEAEIEERKKAQKALLDKNHDLVRINADLDSFVYLASHDLKSPVANMEGLLVALREEMAAPDGAVEPVLERLETSVRKINRTILDLSDVSKIQRRAENEVQEEIQFDKLLADVLGSIQHMVQQSGVQIIADFSRQPSIWFFPQHLQSILQNLLTNAIKYRSSERAPVVKVSTEETAEYVVLTVEDNGIGIDLNRHRKKIFNLFKRLHDHVEGNGVGLYVIKRIIDNYQGKIEVQSEVNKGSTFRVFFLKTNGATLASNEITEQRTIASDAESTNDLQPAE</sequence>
<dbReference type="OrthoDB" id="9766459at2"/>
<keyword evidence="7" id="KW-1133">Transmembrane helix</keyword>
<evidence type="ECO:0000256" key="6">
    <source>
        <dbReference type="SAM" id="Coils"/>
    </source>
</evidence>
<dbReference type="PANTHER" id="PTHR43304">
    <property type="entry name" value="PHYTOCHROME-LIKE PROTEIN CPH1"/>
    <property type="match status" value="1"/>
</dbReference>
<dbReference type="AlphaFoldDB" id="A0A3D8LGM2"/>
<gene>
    <name evidence="9" type="ORF">DXT99_05110</name>
</gene>
<comment type="caution">
    <text evidence="9">The sequence shown here is derived from an EMBL/GenBank/DDBJ whole genome shotgun (WGS) entry which is preliminary data.</text>
</comment>
<dbReference type="Gene3D" id="3.30.565.10">
    <property type="entry name" value="Histidine kinase-like ATPase, C-terminal domain"/>
    <property type="match status" value="1"/>
</dbReference>
<evidence type="ECO:0000256" key="2">
    <source>
        <dbReference type="ARBA" id="ARBA00012438"/>
    </source>
</evidence>
<feature type="coiled-coil region" evidence="6">
    <location>
        <begin position="123"/>
        <end position="189"/>
    </location>
</feature>
<dbReference type="Pfam" id="PF02518">
    <property type="entry name" value="HATPase_c"/>
    <property type="match status" value="1"/>
</dbReference>
<evidence type="ECO:0000256" key="5">
    <source>
        <dbReference type="ARBA" id="ARBA00022777"/>
    </source>
</evidence>
<dbReference type="InterPro" id="IPR004358">
    <property type="entry name" value="Sig_transdc_His_kin-like_C"/>
</dbReference>
<keyword evidence="4" id="KW-0808">Transferase</keyword>
<dbReference type="PRINTS" id="PR00344">
    <property type="entry name" value="BCTRLSENSOR"/>
</dbReference>
<dbReference type="InterPro" id="IPR052162">
    <property type="entry name" value="Sensor_kinase/Photoreceptor"/>
</dbReference>
<feature type="transmembrane region" description="Helical" evidence="7">
    <location>
        <begin position="91"/>
        <end position="111"/>
    </location>
</feature>
<dbReference type="SUPFAM" id="SSF55874">
    <property type="entry name" value="ATPase domain of HSP90 chaperone/DNA topoisomerase II/histidine kinase"/>
    <property type="match status" value="1"/>
</dbReference>
<dbReference type="PROSITE" id="PS50109">
    <property type="entry name" value="HIS_KIN"/>
    <property type="match status" value="1"/>
</dbReference>
<evidence type="ECO:0000313" key="9">
    <source>
        <dbReference type="EMBL" id="RDV16573.1"/>
    </source>
</evidence>
<dbReference type="EMBL" id="QRGR01000004">
    <property type="protein sequence ID" value="RDV16573.1"/>
    <property type="molecule type" value="Genomic_DNA"/>
</dbReference>
<dbReference type="Pfam" id="PF25487">
    <property type="entry name" value="ETR1_N"/>
    <property type="match status" value="1"/>
</dbReference>
<evidence type="ECO:0000256" key="7">
    <source>
        <dbReference type="SAM" id="Phobius"/>
    </source>
</evidence>
<evidence type="ECO:0000256" key="1">
    <source>
        <dbReference type="ARBA" id="ARBA00000085"/>
    </source>
</evidence>
<dbReference type="RefSeq" id="WP_115564434.1">
    <property type="nucleotide sequence ID" value="NZ_QRGR01000004.1"/>
</dbReference>
<dbReference type="SMART" id="SM00388">
    <property type="entry name" value="HisKA"/>
    <property type="match status" value="1"/>
</dbReference>
<dbReference type="SUPFAM" id="SSF47384">
    <property type="entry name" value="Homodimeric domain of signal transducing histidine kinase"/>
    <property type="match status" value="1"/>
</dbReference>
<keyword evidence="5" id="KW-0418">Kinase</keyword>
<organism evidence="9 10">
    <name type="scientific">Pontibacter diazotrophicus</name>
    <dbReference type="NCBI Taxonomy" id="1400979"/>
    <lineage>
        <taxon>Bacteria</taxon>
        <taxon>Pseudomonadati</taxon>
        <taxon>Bacteroidota</taxon>
        <taxon>Cytophagia</taxon>
        <taxon>Cytophagales</taxon>
        <taxon>Hymenobacteraceae</taxon>
        <taxon>Pontibacter</taxon>
    </lineage>
</organism>
<feature type="transmembrane region" description="Helical" evidence="7">
    <location>
        <begin position="25"/>
        <end position="50"/>
    </location>
</feature>
<keyword evidence="7" id="KW-0812">Transmembrane</keyword>
<proteinExistence type="predicted"/>